<keyword evidence="1" id="KW-1133">Transmembrane helix</keyword>
<name>A0ABX8LBQ1_9BACT</name>
<evidence type="ECO:0000256" key="1">
    <source>
        <dbReference type="SAM" id="Phobius"/>
    </source>
</evidence>
<protein>
    <submittedName>
        <fullName evidence="2">Uncharacterized protein</fullName>
    </submittedName>
</protein>
<accession>A0ABX8LBQ1</accession>
<keyword evidence="1" id="KW-0812">Transmembrane</keyword>
<gene>
    <name evidence="2" type="ORF">KP001_11535</name>
</gene>
<proteinExistence type="predicted"/>
<sequence>MELFTYAFVANIFLTFIDATIGYLAAPALAALMGSGEEGSEEGSEGPVGGIRRLLSFVVALYMFFNCLAYFDRIGWLLYFTTAVLAVDITAQLVIFRKMTRSRGR</sequence>
<dbReference type="RefSeq" id="WP_217285793.1">
    <property type="nucleotide sequence ID" value="NZ_CP077683.1"/>
</dbReference>
<feature type="transmembrane region" description="Helical" evidence="1">
    <location>
        <begin position="77"/>
        <end position="96"/>
    </location>
</feature>
<dbReference type="Proteomes" id="UP000683559">
    <property type="component" value="Chromosome"/>
</dbReference>
<keyword evidence="3" id="KW-1185">Reference proteome</keyword>
<dbReference type="EMBL" id="CP077683">
    <property type="protein sequence ID" value="QXE89098.1"/>
    <property type="molecule type" value="Genomic_DNA"/>
</dbReference>
<evidence type="ECO:0000313" key="3">
    <source>
        <dbReference type="Proteomes" id="UP000683559"/>
    </source>
</evidence>
<organism evidence="2 3">
    <name type="scientific">Geomonas subterranea</name>
    <dbReference type="NCBI Taxonomy" id="2847989"/>
    <lineage>
        <taxon>Bacteria</taxon>
        <taxon>Pseudomonadati</taxon>
        <taxon>Thermodesulfobacteriota</taxon>
        <taxon>Desulfuromonadia</taxon>
        <taxon>Geobacterales</taxon>
        <taxon>Geobacteraceae</taxon>
        <taxon>Geomonas</taxon>
    </lineage>
</organism>
<feature type="transmembrane region" description="Helical" evidence="1">
    <location>
        <begin position="6"/>
        <end position="33"/>
    </location>
</feature>
<keyword evidence="1" id="KW-0472">Membrane</keyword>
<evidence type="ECO:0000313" key="2">
    <source>
        <dbReference type="EMBL" id="QXE89098.1"/>
    </source>
</evidence>
<reference evidence="2 3" key="1">
    <citation type="submission" date="2021-06" db="EMBL/GenBank/DDBJ databases">
        <title>Gemonas diversity in paddy soil.</title>
        <authorList>
            <person name="Liu G."/>
        </authorList>
    </citation>
    <scope>NUCLEOTIDE SEQUENCE [LARGE SCALE GENOMIC DNA]</scope>
    <source>
        <strain evidence="2 3">RG2</strain>
    </source>
</reference>